<dbReference type="OrthoDB" id="30881at2759"/>
<evidence type="ECO:0000256" key="4">
    <source>
        <dbReference type="ARBA" id="ARBA00022989"/>
    </source>
</evidence>
<dbReference type="PANTHER" id="PTHR13353">
    <property type="entry name" value="TRANSMEMBRANE PROTEIN 19"/>
    <property type="match status" value="1"/>
</dbReference>
<evidence type="ECO:0000256" key="5">
    <source>
        <dbReference type="ARBA" id="ARBA00023136"/>
    </source>
</evidence>
<comment type="subcellular location">
    <subcellularLocation>
        <location evidence="1">Membrane</location>
        <topology evidence="1">Multi-pass membrane protein</topology>
    </subcellularLocation>
</comment>
<dbReference type="RefSeq" id="XP_018738372.1">
    <property type="nucleotide sequence ID" value="XM_018880564.1"/>
</dbReference>
<evidence type="ECO:0000256" key="2">
    <source>
        <dbReference type="ARBA" id="ARBA00009012"/>
    </source>
</evidence>
<keyword evidence="8" id="KW-1185">Reference proteome</keyword>
<dbReference type="AlphaFoldDB" id="A0A167FZA1"/>
<dbReference type="PANTHER" id="PTHR13353:SF5">
    <property type="entry name" value="TRANSMEMBRANE PROTEIN 19"/>
    <property type="match status" value="1"/>
</dbReference>
<gene>
    <name evidence="7" type="ORF">AWJ20_3539</name>
</gene>
<evidence type="ECO:0008006" key="9">
    <source>
        <dbReference type="Google" id="ProtNLM"/>
    </source>
</evidence>
<protein>
    <recommendedName>
        <fullName evidence="9">DUF92 domain-containing protein</fullName>
    </recommendedName>
</protein>
<accession>A0A167FZA1</accession>
<sequence length="293" mass="31699">MVRAYRRKSLTTAGIVIAVITGIIHSATDSSVNLALLIGFFITGTVFTKVKADVKRSLTVHIDDKGSEFHETRNHIQVLANSVVASILIIIQLAIDRQEYPRYWQVTQVGIVAQYAAVTADTWSSELGILSKTTPRLITTLKPCPKGTNGGVSELGLRVALFGGFFVGGIASFFSPVSLIPHNGSPGMGIPSLGITEWTVLDRAQFIFFTGVVGLFGSLLDSLLGALFQKSLVNREGKIIEVEGGYRFKEASLNKVGDVKAFSGLDILSNNQVNFAMAISTTILTMIAWWTLF</sequence>
<evidence type="ECO:0000256" key="6">
    <source>
        <dbReference type="SAM" id="Phobius"/>
    </source>
</evidence>
<comment type="similarity">
    <text evidence="2">Belongs to the TMEM19 family.</text>
</comment>
<feature type="transmembrane region" description="Helical" evidence="6">
    <location>
        <begin position="273"/>
        <end position="292"/>
    </location>
</feature>
<feature type="transmembrane region" description="Helical" evidence="6">
    <location>
        <begin position="206"/>
        <end position="228"/>
    </location>
</feature>
<dbReference type="Pfam" id="PF01940">
    <property type="entry name" value="DUF92"/>
    <property type="match status" value="1"/>
</dbReference>
<dbReference type="InterPro" id="IPR002794">
    <property type="entry name" value="DUF92_TMEM19"/>
</dbReference>
<name>A0A167FZA1_9ASCO</name>
<dbReference type="GeneID" id="30035572"/>
<keyword evidence="3 6" id="KW-0812">Transmembrane</keyword>
<evidence type="ECO:0000313" key="8">
    <source>
        <dbReference type="Proteomes" id="UP000189580"/>
    </source>
</evidence>
<dbReference type="Proteomes" id="UP000189580">
    <property type="component" value="Chromosome b"/>
</dbReference>
<organism evidence="7 8">
    <name type="scientific">Sugiyamaella lignohabitans</name>
    <dbReference type="NCBI Taxonomy" id="796027"/>
    <lineage>
        <taxon>Eukaryota</taxon>
        <taxon>Fungi</taxon>
        <taxon>Dikarya</taxon>
        <taxon>Ascomycota</taxon>
        <taxon>Saccharomycotina</taxon>
        <taxon>Dipodascomycetes</taxon>
        <taxon>Dipodascales</taxon>
        <taxon>Trichomonascaceae</taxon>
        <taxon>Sugiyamaella</taxon>
    </lineage>
</organism>
<keyword evidence="4 6" id="KW-1133">Transmembrane helix</keyword>
<reference evidence="7 8" key="1">
    <citation type="submission" date="2016-02" db="EMBL/GenBank/DDBJ databases">
        <title>Complete genome sequence and transcriptome regulation of the pentose utilising yeast Sugiyamaella lignohabitans.</title>
        <authorList>
            <person name="Bellasio M."/>
            <person name="Peymann A."/>
            <person name="Valli M."/>
            <person name="Sipitzky M."/>
            <person name="Graf A."/>
            <person name="Sauer M."/>
            <person name="Marx H."/>
            <person name="Mattanovich D."/>
        </authorList>
    </citation>
    <scope>NUCLEOTIDE SEQUENCE [LARGE SCALE GENOMIC DNA]</scope>
    <source>
        <strain evidence="7 8">CBS 10342</strain>
    </source>
</reference>
<dbReference type="GO" id="GO:0016020">
    <property type="term" value="C:membrane"/>
    <property type="evidence" value="ECO:0007669"/>
    <property type="project" value="UniProtKB-SubCell"/>
</dbReference>
<evidence type="ECO:0000256" key="1">
    <source>
        <dbReference type="ARBA" id="ARBA00004141"/>
    </source>
</evidence>
<dbReference type="EMBL" id="CP014503">
    <property type="protein sequence ID" value="ANB15895.1"/>
    <property type="molecule type" value="Genomic_DNA"/>
</dbReference>
<dbReference type="KEGG" id="slb:AWJ20_3539"/>
<keyword evidence="5 6" id="KW-0472">Membrane</keyword>
<feature type="transmembrane region" description="Helical" evidence="6">
    <location>
        <begin position="76"/>
        <end position="95"/>
    </location>
</feature>
<proteinExistence type="inferred from homology"/>
<feature type="transmembrane region" description="Helical" evidence="6">
    <location>
        <begin position="155"/>
        <end position="174"/>
    </location>
</feature>
<evidence type="ECO:0000313" key="7">
    <source>
        <dbReference type="EMBL" id="ANB15895.1"/>
    </source>
</evidence>
<evidence type="ECO:0000256" key="3">
    <source>
        <dbReference type="ARBA" id="ARBA00022692"/>
    </source>
</evidence>